<dbReference type="InterPro" id="IPR008030">
    <property type="entry name" value="NmrA-like"/>
</dbReference>
<dbReference type="AlphaFoldDB" id="A0A194UPM1"/>
<dbReference type="EMBL" id="KN714669">
    <property type="protein sequence ID" value="KUI53609.1"/>
    <property type="molecule type" value="Genomic_DNA"/>
</dbReference>
<accession>A0A194UPM1</accession>
<dbReference type="OrthoDB" id="419598at2759"/>
<dbReference type="STRING" id="694573.A0A194UPM1"/>
<reference evidence="3" key="1">
    <citation type="submission" date="2014-12" db="EMBL/GenBank/DDBJ databases">
        <title>Genome Sequence of Valsa Canker Pathogens Uncovers a Specific Adaption of Colonization on Woody Bark.</title>
        <authorList>
            <person name="Yin Z."/>
            <person name="Liu H."/>
            <person name="Gao X."/>
            <person name="Li Z."/>
            <person name="Song N."/>
            <person name="Ke X."/>
            <person name="Dai Q."/>
            <person name="Wu Y."/>
            <person name="Sun Y."/>
            <person name="Xu J.-R."/>
            <person name="Kang Z.K."/>
            <person name="Wang L."/>
            <person name="Huang L."/>
        </authorList>
    </citation>
    <scope>NUCLEOTIDE SEQUENCE [LARGE SCALE GENOMIC DNA]</scope>
    <source>
        <strain evidence="3">SXYL134</strain>
    </source>
</reference>
<feature type="domain" description="NmrA-like" evidence="1">
    <location>
        <begin position="7"/>
        <end position="300"/>
    </location>
</feature>
<gene>
    <name evidence="2" type="ORF">VP1G_00987</name>
</gene>
<proteinExistence type="predicted"/>
<evidence type="ECO:0000313" key="3">
    <source>
        <dbReference type="Proteomes" id="UP000078576"/>
    </source>
</evidence>
<dbReference type="SUPFAM" id="SSF51735">
    <property type="entry name" value="NAD(P)-binding Rossmann-fold domains"/>
    <property type="match status" value="1"/>
</dbReference>
<protein>
    <recommendedName>
        <fullName evidence="1">NmrA-like domain-containing protein</fullName>
    </recommendedName>
</protein>
<name>A0A194UPM1_CYTMA</name>
<organism evidence="2 3">
    <name type="scientific">Cytospora mali</name>
    <name type="common">Apple Valsa canker fungus</name>
    <name type="synonym">Valsa mali</name>
    <dbReference type="NCBI Taxonomy" id="578113"/>
    <lineage>
        <taxon>Eukaryota</taxon>
        <taxon>Fungi</taxon>
        <taxon>Dikarya</taxon>
        <taxon>Ascomycota</taxon>
        <taxon>Pezizomycotina</taxon>
        <taxon>Sordariomycetes</taxon>
        <taxon>Sordariomycetidae</taxon>
        <taxon>Diaporthales</taxon>
        <taxon>Cytosporaceae</taxon>
        <taxon>Cytospora</taxon>
    </lineage>
</organism>
<evidence type="ECO:0000259" key="1">
    <source>
        <dbReference type="Pfam" id="PF05368"/>
    </source>
</evidence>
<dbReference type="InterPro" id="IPR051604">
    <property type="entry name" value="Ergot_Alk_Oxidoreductase"/>
</dbReference>
<dbReference type="InterPro" id="IPR036291">
    <property type="entry name" value="NAD(P)-bd_dom_sf"/>
</dbReference>
<keyword evidence="3" id="KW-1185">Reference proteome</keyword>
<sequence>MASKYDNVIVFGPTGTVGGIVAREASKRGAKVWLAMRDPSKPIEEIPADVEKAGNFNRVQADLTDPASVGNAVKKSGAKAAYVYHIANSGDHMRGALKAMKDAGIEYVIFLSSASIEQGTDIRSIPKERAIPYAHAQVEIAVEEVGFPYFTALRPWVFASNHFKVNLDKSAKPPRANIVHTDVLTDNIVPDDIGAVGGAVLVDRPSNDKEVIYLCGPEIKQVDECWAIIKRVTGRDDIDTTPMTGEELIEKLTRHVPASFARYLVNTQDELRKIESFPDSMYVPAVANIKKYSGREATKFEDYIAAHKAEWQAV</sequence>
<dbReference type="Gene3D" id="3.40.50.720">
    <property type="entry name" value="NAD(P)-binding Rossmann-like Domain"/>
    <property type="match status" value="1"/>
</dbReference>
<evidence type="ECO:0000313" key="2">
    <source>
        <dbReference type="EMBL" id="KUI53609.1"/>
    </source>
</evidence>
<dbReference type="Proteomes" id="UP000078576">
    <property type="component" value="Unassembled WGS sequence"/>
</dbReference>
<dbReference type="Pfam" id="PF05368">
    <property type="entry name" value="NmrA"/>
    <property type="match status" value="1"/>
</dbReference>
<dbReference type="PANTHER" id="PTHR43162:SF1">
    <property type="entry name" value="PRESTALK A DIFFERENTIATION PROTEIN A"/>
    <property type="match status" value="1"/>
</dbReference>
<dbReference type="PANTHER" id="PTHR43162">
    <property type="match status" value="1"/>
</dbReference>